<evidence type="ECO:0000313" key="9">
    <source>
        <dbReference type="Proteomes" id="UP000234966"/>
    </source>
</evidence>
<dbReference type="CDD" id="cd00833">
    <property type="entry name" value="PKS"/>
    <property type="match status" value="1"/>
</dbReference>
<evidence type="ECO:0000256" key="1">
    <source>
        <dbReference type="ARBA" id="ARBA00022450"/>
    </source>
</evidence>
<evidence type="ECO:0000256" key="4">
    <source>
        <dbReference type="ARBA" id="ARBA00022832"/>
    </source>
</evidence>
<reference evidence="8 9" key="1">
    <citation type="submission" date="2017-07" db="EMBL/GenBank/DDBJ databases">
        <title>Genomes of Fischerella (Mastigocladus) sp. strains.</title>
        <authorList>
            <person name="Miller S.R."/>
        </authorList>
    </citation>
    <scope>NUCLEOTIDE SEQUENCE [LARGE SCALE GENOMIC DNA]</scope>
    <source>
        <strain evidence="8 9">CCMEE 5330</strain>
    </source>
</reference>
<dbReference type="GO" id="GO:0006633">
    <property type="term" value="P:fatty acid biosynthetic process"/>
    <property type="evidence" value="ECO:0007669"/>
    <property type="project" value="TreeGrafter"/>
</dbReference>
<dbReference type="PANTHER" id="PTHR43775:SF51">
    <property type="entry name" value="INACTIVE PHENOLPHTHIOCEROL SYNTHESIS POLYKETIDE SYNTHASE TYPE I PKS1-RELATED"/>
    <property type="match status" value="1"/>
</dbReference>
<evidence type="ECO:0000313" key="8">
    <source>
        <dbReference type="EMBL" id="PMB41795.1"/>
    </source>
</evidence>
<dbReference type="InterPro" id="IPR020841">
    <property type="entry name" value="PKS_Beta-ketoAc_synthase_dom"/>
</dbReference>
<feature type="domain" description="Ketosynthase family 3 (KS3)" evidence="7">
    <location>
        <begin position="13"/>
        <end position="436"/>
    </location>
</feature>
<evidence type="ECO:0000259" key="7">
    <source>
        <dbReference type="PROSITE" id="PS52004"/>
    </source>
</evidence>
<name>A0A2N6M4R9_9CYAN</name>
<dbReference type="Pfam" id="PF02801">
    <property type="entry name" value="Ketoacyl-synt_C"/>
    <property type="match status" value="1"/>
</dbReference>
<dbReference type="Pfam" id="PF22621">
    <property type="entry name" value="CurL-like_PKS_C"/>
    <property type="match status" value="1"/>
</dbReference>
<sequence>MISTYKILERSSDLDIAIVGMAGRFPGAKNINDFWHILQNGIESISFFSEQDLVSLNIEDTVLNDPNYVKAAPVLEDIEFFDARFFGFSPREAEVIDPQHRFFMECAWEALENAGYDPEKYEGLIGVYAGTSTNTYFFNNIYNNSNLNNISNTYALNKDFLTTNISYKLNLTGPSVGIQTYCSTSLVAVHLACKSLLDEECDMALAGGVAISVPQKSGYLYQEDGILSPDGHCRAFDAKAQGTIFGSGLGIVVLKRFKDAVTDGDCIHAVIKGSAINNDGSLKVSYTAPSVDGQAEVIVEALANAGVEADDISYIETHGTGTPTGDPVEIAALTKAFRTFTQKNGFCAIASVKPNIGHLDTAAGIASLIKTVLALKHKQIPPSLNFETPNPQIDFANSPFYVNTKLTDWKTNRTPRRAGVSSLGFGGTNAHIILEEAPEIKHCEESRPWQLLLLSAKTGSALESATANLVTYLKQHPDTNLANVAYTLQVGRRAFNYRRILVCQNVEDAITALETLEEKRVLTAYQEHREQPIIFMFSGQGSQYV</sequence>
<dbReference type="InterPro" id="IPR016039">
    <property type="entry name" value="Thiolase-like"/>
</dbReference>
<keyword evidence="5" id="KW-0443">Lipid metabolism</keyword>
<organism evidence="8 9">
    <name type="scientific">Fischerella thermalis CCMEE 5330</name>
    <dbReference type="NCBI Taxonomy" id="2019670"/>
    <lineage>
        <taxon>Bacteria</taxon>
        <taxon>Bacillati</taxon>
        <taxon>Cyanobacteriota</taxon>
        <taxon>Cyanophyceae</taxon>
        <taxon>Nostocales</taxon>
        <taxon>Hapalosiphonaceae</taxon>
        <taxon>Fischerella</taxon>
    </lineage>
</organism>
<dbReference type="InterPro" id="IPR050091">
    <property type="entry name" value="PKS_NRPS_Biosynth_Enz"/>
</dbReference>
<dbReference type="PROSITE" id="PS52004">
    <property type="entry name" value="KS3_2"/>
    <property type="match status" value="1"/>
</dbReference>
<accession>A0A2N6M4R9</accession>
<dbReference type="Proteomes" id="UP000234966">
    <property type="component" value="Unassembled WGS sequence"/>
</dbReference>
<evidence type="ECO:0000256" key="5">
    <source>
        <dbReference type="ARBA" id="ARBA00023098"/>
    </source>
</evidence>
<evidence type="ECO:0000256" key="6">
    <source>
        <dbReference type="ARBA" id="ARBA00023268"/>
    </source>
</evidence>
<dbReference type="InterPro" id="IPR014031">
    <property type="entry name" value="Ketoacyl_synth_C"/>
</dbReference>
<dbReference type="Gene3D" id="3.40.47.10">
    <property type="match status" value="1"/>
</dbReference>
<dbReference type="SMART" id="SM00825">
    <property type="entry name" value="PKS_KS"/>
    <property type="match status" value="1"/>
</dbReference>
<dbReference type="Pfam" id="PF00109">
    <property type="entry name" value="ketoacyl-synt"/>
    <property type="match status" value="1"/>
</dbReference>
<dbReference type="GO" id="GO:0004312">
    <property type="term" value="F:fatty acid synthase activity"/>
    <property type="evidence" value="ECO:0007669"/>
    <property type="project" value="TreeGrafter"/>
</dbReference>
<keyword evidence="4" id="KW-0276">Fatty acid metabolism</keyword>
<dbReference type="FunFam" id="3.40.47.10:FF:000042">
    <property type="entry name" value="Polyketide synthase Pks13"/>
    <property type="match status" value="1"/>
</dbReference>
<gene>
    <name evidence="8" type="ORF">CEN41_16700</name>
</gene>
<keyword evidence="2" id="KW-0597">Phosphoprotein</keyword>
<evidence type="ECO:0000256" key="3">
    <source>
        <dbReference type="ARBA" id="ARBA00022679"/>
    </source>
</evidence>
<keyword evidence="1" id="KW-0596">Phosphopantetheine</keyword>
<dbReference type="PANTHER" id="PTHR43775">
    <property type="entry name" value="FATTY ACID SYNTHASE"/>
    <property type="match status" value="1"/>
</dbReference>
<dbReference type="InterPro" id="IPR014030">
    <property type="entry name" value="Ketoacyl_synth_N"/>
</dbReference>
<keyword evidence="6" id="KW-0511">Multifunctional enzyme</keyword>
<dbReference type="AlphaFoldDB" id="A0A2N6M4R9"/>
<dbReference type="Gene3D" id="1.10.1240.100">
    <property type="match status" value="1"/>
</dbReference>
<comment type="caution">
    <text evidence="8">The sequence shown here is derived from an EMBL/GenBank/DDBJ whole genome shotgun (WGS) entry which is preliminary data.</text>
</comment>
<keyword evidence="3" id="KW-0808">Transferase</keyword>
<proteinExistence type="predicted"/>
<feature type="non-terminal residue" evidence="8">
    <location>
        <position position="545"/>
    </location>
</feature>
<protein>
    <submittedName>
        <fullName evidence="8">Polyketide synthase</fullName>
    </submittedName>
</protein>
<evidence type="ECO:0000256" key="2">
    <source>
        <dbReference type="ARBA" id="ARBA00022553"/>
    </source>
</evidence>
<dbReference type="RefSeq" id="WP_146005789.1">
    <property type="nucleotide sequence ID" value="NZ_NMQI01000397.1"/>
</dbReference>
<dbReference type="SUPFAM" id="SSF53901">
    <property type="entry name" value="Thiolase-like"/>
    <property type="match status" value="1"/>
</dbReference>
<dbReference type="EMBL" id="NMQI01000397">
    <property type="protein sequence ID" value="PMB41795.1"/>
    <property type="molecule type" value="Genomic_DNA"/>
</dbReference>